<keyword evidence="2" id="KW-1185">Reference proteome</keyword>
<sequence length="120" mass="13538">MCHVSFHCFISNYSLVCKDIFGTPLKKNLNTLVLIISHCTVLFPCSDGRRYGENCLWSQWISIAMCSVCTQCVLGGLRNLKMTSKCYSEGKRQIQMGGGDSYIVLLYVKQVNILIFTPQN</sequence>
<comment type="caution">
    <text evidence="1">The sequence shown here is derived from an EMBL/GenBank/DDBJ whole genome shotgun (WGS) entry which is preliminary data.</text>
</comment>
<accession>A0ABV0SI15</accession>
<dbReference type="Proteomes" id="UP001434883">
    <property type="component" value="Unassembled WGS sequence"/>
</dbReference>
<name>A0ABV0SI15_9TELE</name>
<proteinExistence type="predicted"/>
<dbReference type="EMBL" id="JAHRIN010078598">
    <property type="protein sequence ID" value="MEQ2219218.1"/>
    <property type="molecule type" value="Genomic_DNA"/>
</dbReference>
<gene>
    <name evidence="1" type="ORF">XENOCAPTIV_014341</name>
</gene>
<reference evidence="1 2" key="1">
    <citation type="submission" date="2021-06" db="EMBL/GenBank/DDBJ databases">
        <authorList>
            <person name="Palmer J.M."/>
        </authorList>
    </citation>
    <scope>NUCLEOTIDE SEQUENCE [LARGE SCALE GENOMIC DNA]</scope>
    <source>
        <strain evidence="1 2">XC_2019</strain>
        <tissue evidence="1">Muscle</tissue>
    </source>
</reference>
<protein>
    <submittedName>
        <fullName evidence="1">Uncharacterized protein</fullName>
    </submittedName>
</protein>
<evidence type="ECO:0000313" key="2">
    <source>
        <dbReference type="Proteomes" id="UP001434883"/>
    </source>
</evidence>
<evidence type="ECO:0000313" key="1">
    <source>
        <dbReference type="EMBL" id="MEQ2219218.1"/>
    </source>
</evidence>
<organism evidence="1 2">
    <name type="scientific">Xenoophorus captivus</name>
    <dbReference type="NCBI Taxonomy" id="1517983"/>
    <lineage>
        <taxon>Eukaryota</taxon>
        <taxon>Metazoa</taxon>
        <taxon>Chordata</taxon>
        <taxon>Craniata</taxon>
        <taxon>Vertebrata</taxon>
        <taxon>Euteleostomi</taxon>
        <taxon>Actinopterygii</taxon>
        <taxon>Neopterygii</taxon>
        <taxon>Teleostei</taxon>
        <taxon>Neoteleostei</taxon>
        <taxon>Acanthomorphata</taxon>
        <taxon>Ovalentaria</taxon>
        <taxon>Atherinomorphae</taxon>
        <taxon>Cyprinodontiformes</taxon>
        <taxon>Goodeidae</taxon>
        <taxon>Xenoophorus</taxon>
    </lineage>
</organism>